<evidence type="ECO:0000313" key="3">
    <source>
        <dbReference type="EMBL" id="MDN7245182.1"/>
    </source>
</evidence>
<dbReference type="InterPro" id="IPR013328">
    <property type="entry name" value="6PGD_dom2"/>
</dbReference>
<comment type="caution">
    <text evidence="3">The sequence shown here is derived from an EMBL/GenBank/DDBJ whole genome shotgun (WGS) entry which is preliminary data.</text>
</comment>
<dbReference type="InterPro" id="IPR036291">
    <property type="entry name" value="NAD(P)-bd_dom_sf"/>
</dbReference>
<keyword evidence="4" id="KW-1185">Reference proteome</keyword>
<dbReference type="Gene3D" id="3.40.50.720">
    <property type="entry name" value="NAD(P)-binding Rossmann-like Domain"/>
    <property type="match status" value="1"/>
</dbReference>
<dbReference type="InterPro" id="IPR003421">
    <property type="entry name" value="Opine_DH"/>
</dbReference>
<dbReference type="InterPro" id="IPR008927">
    <property type="entry name" value="6-PGluconate_DH-like_C_sf"/>
</dbReference>
<name>A0ABT8NBX2_9BACL</name>
<protein>
    <submittedName>
        <fullName evidence="3">NAD/NADP octopine/nopaline dehydrogenase family protein</fullName>
    </submittedName>
</protein>
<dbReference type="PANTHER" id="PTHR38015">
    <property type="entry name" value="BLR6086 PROTEIN"/>
    <property type="match status" value="1"/>
</dbReference>
<feature type="domain" description="Opine dehydrogenase" evidence="1">
    <location>
        <begin position="180"/>
        <end position="319"/>
    </location>
</feature>
<dbReference type="SUPFAM" id="SSF51735">
    <property type="entry name" value="NAD(P)-binding Rossmann-fold domains"/>
    <property type="match status" value="1"/>
</dbReference>
<gene>
    <name evidence="3" type="ORF">QWY13_06680</name>
</gene>
<dbReference type="Gene3D" id="1.10.1040.10">
    <property type="entry name" value="N-(1-d-carboxylethyl)-l-norvaline Dehydrogenase, domain 2"/>
    <property type="match status" value="1"/>
</dbReference>
<dbReference type="InterPro" id="IPR051729">
    <property type="entry name" value="Opine/Lysopine_DH"/>
</dbReference>
<dbReference type="PANTHER" id="PTHR38015:SF1">
    <property type="entry name" value="OPINE DEHYDROGENASE DOMAIN-CONTAINING PROTEIN"/>
    <property type="match status" value="1"/>
</dbReference>
<dbReference type="EMBL" id="JAUJWU010000001">
    <property type="protein sequence ID" value="MDN7245182.1"/>
    <property type="molecule type" value="Genomic_DNA"/>
</dbReference>
<evidence type="ECO:0000259" key="1">
    <source>
        <dbReference type="Pfam" id="PF02317"/>
    </source>
</evidence>
<evidence type="ECO:0000259" key="2">
    <source>
        <dbReference type="Pfam" id="PF02558"/>
    </source>
</evidence>
<dbReference type="InterPro" id="IPR013332">
    <property type="entry name" value="KPR_N"/>
</dbReference>
<reference evidence="3 4" key="1">
    <citation type="submission" date="2023-07" db="EMBL/GenBank/DDBJ databases">
        <title>Novel species in genus Planococcus.</title>
        <authorList>
            <person name="Ning S."/>
        </authorList>
    </citation>
    <scope>NUCLEOTIDE SEQUENCE [LARGE SCALE GENOMIC DNA]</scope>
    <source>
        <strain evidence="3 4">N017</strain>
    </source>
</reference>
<organism evidence="3 4">
    <name type="scientific">Planococcus shenhongbingii</name>
    <dbReference type="NCBI Taxonomy" id="3058398"/>
    <lineage>
        <taxon>Bacteria</taxon>
        <taxon>Bacillati</taxon>
        <taxon>Bacillota</taxon>
        <taxon>Bacilli</taxon>
        <taxon>Bacillales</taxon>
        <taxon>Caryophanaceae</taxon>
        <taxon>Planococcus</taxon>
    </lineage>
</organism>
<sequence length="351" mass="38796">MTYAVIGGGNTGQAIAGYLALSEEKVKLFTRDAERADRISRNGLELKGVYSGSINLEVHTSMEEVVQDAEIIIVSTTADGHKPIIKELKPLLKNDQTIVFIPGYWGAVECKQILGEDIETKNITIAETSAQPFISNADEEGAVSVRMIKSNVLVSTLATSKGQPSLPPKFLERFPHLVPSKNVFETSLNNSNVVVHVPISVFNASRIDDAQEFQFYPEGISPLTIRYIEKVDDERRKIADLFHVETKDILTILNDFYGTEYSSLYEALPSLFPEGAGPTTLKHRYFTEDIPFGLVAISEIAKKAGIEIPYTDSLIDITSLLSAVDYRKEGVNLENITFEELSSYGGLIEKI</sequence>
<dbReference type="Proteomes" id="UP001172142">
    <property type="component" value="Unassembled WGS sequence"/>
</dbReference>
<proteinExistence type="predicted"/>
<dbReference type="Pfam" id="PF02558">
    <property type="entry name" value="ApbA"/>
    <property type="match status" value="1"/>
</dbReference>
<dbReference type="Pfam" id="PF02317">
    <property type="entry name" value="Octopine_DH"/>
    <property type="match status" value="1"/>
</dbReference>
<dbReference type="RefSeq" id="WP_301855709.1">
    <property type="nucleotide sequence ID" value="NZ_JAUJWU010000001.1"/>
</dbReference>
<dbReference type="SUPFAM" id="SSF48179">
    <property type="entry name" value="6-phosphogluconate dehydrogenase C-terminal domain-like"/>
    <property type="match status" value="1"/>
</dbReference>
<accession>A0ABT8NBX2</accession>
<evidence type="ECO:0000313" key="4">
    <source>
        <dbReference type="Proteomes" id="UP001172142"/>
    </source>
</evidence>
<feature type="domain" description="Ketopantoate reductase N-terminal" evidence="2">
    <location>
        <begin position="3"/>
        <end position="101"/>
    </location>
</feature>